<dbReference type="SUPFAM" id="SSF103481">
    <property type="entry name" value="Multidrug resistance efflux transporter EmrE"/>
    <property type="match status" value="2"/>
</dbReference>
<evidence type="ECO:0000256" key="4">
    <source>
        <dbReference type="ARBA" id="ARBA00022989"/>
    </source>
</evidence>
<evidence type="ECO:0000256" key="6">
    <source>
        <dbReference type="SAM" id="Phobius"/>
    </source>
</evidence>
<feature type="domain" description="EamA" evidence="7">
    <location>
        <begin position="150"/>
        <end position="282"/>
    </location>
</feature>
<dbReference type="Pfam" id="PF00892">
    <property type="entry name" value="EamA"/>
    <property type="match status" value="2"/>
</dbReference>
<feature type="transmembrane region" description="Helical" evidence="6">
    <location>
        <begin position="63"/>
        <end position="81"/>
    </location>
</feature>
<dbReference type="InterPro" id="IPR037185">
    <property type="entry name" value="EmrE-like"/>
</dbReference>
<feature type="transmembrane region" description="Helical" evidence="6">
    <location>
        <begin position="123"/>
        <end position="142"/>
    </location>
</feature>
<proteinExistence type="inferred from homology"/>
<name>A0A249JY86_9ACTN</name>
<feature type="transmembrane region" description="Helical" evidence="6">
    <location>
        <begin position="33"/>
        <end position="51"/>
    </location>
</feature>
<feature type="transmembrane region" description="Helical" evidence="6">
    <location>
        <begin position="177"/>
        <end position="197"/>
    </location>
</feature>
<comment type="similarity">
    <text evidence="2">Belongs to the EamA transporter family.</text>
</comment>
<dbReference type="Proteomes" id="UP000217153">
    <property type="component" value="Chromosome"/>
</dbReference>
<gene>
    <name evidence="8" type="ORF">B1s21122_04005</name>
</gene>
<dbReference type="GO" id="GO:0016020">
    <property type="term" value="C:membrane"/>
    <property type="evidence" value="ECO:0007669"/>
    <property type="project" value="UniProtKB-SubCell"/>
</dbReference>
<dbReference type="KEGG" id="abam:B1s21122_04005"/>
<sequence>MTKVGWSRFALVGFLWGTPYLFIKVAVEEISPSTIIFFRVLIGAMVLLPLALSKKTIYIPRKYWHIVLIYTVAELIGPWYLITNAEQKISSGLAGLLVATVPIWAAIFASLNGDHTVWHKSRLFGLLIGFIGVVAVVGIESISGRQDIKSIGMVILAAIGYAYAVNMINRKIPTVPAIALNAWAMIITTIFYFPFAITHWPTKTPSVEAIASVAALGVFCTAIAFILFFKLLAEVGPPRASLITYLNTAVAVLLGVILLGEPLTLGIMLGLPLVLLGSYFASRKVRQ</sequence>
<accession>A0A249JY86</accession>
<feature type="transmembrane region" description="Helical" evidence="6">
    <location>
        <begin position="241"/>
        <end position="259"/>
    </location>
</feature>
<dbReference type="EMBL" id="CP016768">
    <property type="protein sequence ID" value="ASY09498.1"/>
    <property type="molecule type" value="Genomic_DNA"/>
</dbReference>
<dbReference type="PANTHER" id="PTHR32322">
    <property type="entry name" value="INNER MEMBRANE TRANSPORTER"/>
    <property type="match status" value="1"/>
</dbReference>
<reference evidence="9" key="1">
    <citation type="submission" date="2016-10" db="EMBL/GenBank/DDBJ databases">
        <title>High microdiversification within the ubiquitous acI lineage of Actinobacteria.</title>
        <authorList>
            <person name="Neuenschwander S.M."/>
            <person name="Salcher M."/>
            <person name="Ghai R."/>
            <person name="Pernthaler J."/>
        </authorList>
    </citation>
    <scope>NUCLEOTIDE SEQUENCE [LARGE SCALE GENOMIC DNA]</scope>
</reference>
<evidence type="ECO:0000256" key="5">
    <source>
        <dbReference type="ARBA" id="ARBA00023136"/>
    </source>
</evidence>
<feature type="transmembrane region" description="Helical" evidence="6">
    <location>
        <begin position="265"/>
        <end position="282"/>
    </location>
</feature>
<feature type="transmembrane region" description="Helical" evidence="6">
    <location>
        <begin position="209"/>
        <end position="229"/>
    </location>
</feature>
<evidence type="ECO:0000313" key="8">
    <source>
        <dbReference type="EMBL" id="ASY09498.1"/>
    </source>
</evidence>
<feature type="domain" description="EamA" evidence="7">
    <location>
        <begin position="10"/>
        <end position="137"/>
    </location>
</feature>
<dbReference type="AlphaFoldDB" id="A0A249JY86"/>
<dbReference type="InterPro" id="IPR050638">
    <property type="entry name" value="AA-Vitamin_Transporters"/>
</dbReference>
<keyword evidence="9" id="KW-1185">Reference proteome</keyword>
<dbReference type="PANTHER" id="PTHR32322:SF2">
    <property type="entry name" value="EAMA DOMAIN-CONTAINING PROTEIN"/>
    <property type="match status" value="1"/>
</dbReference>
<evidence type="ECO:0000256" key="1">
    <source>
        <dbReference type="ARBA" id="ARBA00004141"/>
    </source>
</evidence>
<evidence type="ECO:0000256" key="2">
    <source>
        <dbReference type="ARBA" id="ARBA00007362"/>
    </source>
</evidence>
<dbReference type="InterPro" id="IPR000620">
    <property type="entry name" value="EamA_dom"/>
</dbReference>
<keyword evidence="3 6" id="KW-0812">Transmembrane</keyword>
<evidence type="ECO:0000313" key="9">
    <source>
        <dbReference type="Proteomes" id="UP000217153"/>
    </source>
</evidence>
<feature type="transmembrane region" description="Helical" evidence="6">
    <location>
        <begin position="93"/>
        <end position="111"/>
    </location>
</feature>
<keyword evidence="4 6" id="KW-1133">Transmembrane helix</keyword>
<organism evidence="8 9">
    <name type="scientific">Candidatus Nanopelagicus limnae</name>
    <dbReference type="NCBI Taxonomy" id="1884634"/>
    <lineage>
        <taxon>Bacteria</taxon>
        <taxon>Bacillati</taxon>
        <taxon>Actinomycetota</taxon>
        <taxon>Actinomycetes</taxon>
        <taxon>Candidatus Nanopelagicales</taxon>
        <taxon>Candidatus Nanopelagicaceae</taxon>
        <taxon>Candidatus Nanopelagicus</taxon>
    </lineage>
</organism>
<evidence type="ECO:0000259" key="7">
    <source>
        <dbReference type="Pfam" id="PF00892"/>
    </source>
</evidence>
<feature type="transmembrane region" description="Helical" evidence="6">
    <location>
        <begin position="9"/>
        <end position="27"/>
    </location>
</feature>
<protein>
    <submittedName>
        <fullName evidence="8">EamA-like transporter family protein</fullName>
    </submittedName>
</protein>
<dbReference type="RefSeq" id="WP_095680808.1">
    <property type="nucleotide sequence ID" value="NZ_CP016768.2"/>
</dbReference>
<dbReference type="OrthoDB" id="4630069at2"/>
<keyword evidence="5 6" id="KW-0472">Membrane</keyword>
<evidence type="ECO:0000256" key="3">
    <source>
        <dbReference type="ARBA" id="ARBA00022692"/>
    </source>
</evidence>
<comment type="subcellular location">
    <subcellularLocation>
        <location evidence="1">Membrane</location>
        <topology evidence="1">Multi-pass membrane protein</topology>
    </subcellularLocation>
</comment>